<dbReference type="OrthoDB" id="198810at2157"/>
<keyword evidence="4" id="KW-1185">Reference proteome</keyword>
<evidence type="ECO:0000313" key="3">
    <source>
        <dbReference type="EMBL" id="SFC33886.1"/>
    </source>
</evidence>
<name>A0A1I1ICB2_NATHA</name>
<accession>A0A1I1ICB2</accession>
<dbReference type="InterPro" id="IPR040624">
    <property type="entry name" value="HalOD1"/>
</dbReference>
<dbReference type="Proteomes" id="UP000199161">
    <property type="component" value="Unassembled WGS sequence"/>
</dbReference>
<dbReference type="RefSeq" id="WP_089788686.1">
    <property type="nucleotide sequence ID" value="NZ_FOKW01000007.1"/>
</dbReference>
<feature type="domain" description="Halobacterial output" evidence="2">
    <location>
        <begin position="37"/>
        <end position="108"/>
    </location>
</feature>
<evidence type="ECO:0000313" key="4">
    <source>
        <dbReference type="Proteomes" id="UP000199161"/>
    </source>
</evidence>
<feature type="region of interest" description="Disordered" evidence="1">
    <location>
        <begin position="1"/>
        <end position="25"/>
    </location>
</feature>
<dbReference type="AlphaFoldDB" id="A0A1I1ICB2"/>
<reference evidence="4" key="1">
    <citation type="submission" date="2016-10" db="EMBL/GenBank/DDBJ databases">
        <authorList>
            <person name="Varghese N."/>
            <person name="Submissions S."/>
        </authorList>
    </citation>
    <scope>NUCLEOTIDE SEQUENCE [LARGE SCALE GENOMIC DNA]</scope>
    <source>
        <strain evidence="4">DSM 13078</strain>
    </source>
</reference>
<dbReference type="EMBL" id="FOKW01000007">
    <property type="protein sequence ID" value="SFC33886.1"/>
    <property type="molecule type" value="Genomic_DNA"/>
</dbReference>
<feature type="compositionally biased region" description="Polar residues" evidence="1">
    <location>
        <begin position="8"/>
        <end position="17"/>
    </location>
</feature>
<gene>
    <name evidence="3" type="ORF">SAMN05444422_10783</name>
</gene>
<evidence type="ECO:0000256" key="1">
    <source>
        <dbReference type="SAM" id="MobiDB-lite"/>
    </source>
</evidence>
<dbReference type="Pfam" id="PF18545">
    <property type="entry name" value="HalOD1"/>
    <property type="match status" value="1"/>
</dbReference>
<proteinExistence type="predicted"/>
<protein>
    <recommendedName>
        <fullName evidence="2">Halobacterial output domain-containing protein</fullName>
    </recommendedName>
</protein>
<sequence>MSDHLTRSDSGPSQSPDHTPAESDLTEVVHARFDASDDSVVVAVVETVATVVDRDPLELPPLFESVDTEALETLVRSSPRNRETSLEVTFSYMDCPVTVSARGDVVVEVPGR</sequence>
<evidence type="ECO:0000259" key="2">
    <source>
        <dbReference type="Pfam" id="PF18545"/>
    </source>
</evidence>
<organism evidence="3 4">
    <name type="scientific">Natronobacterium haloterrestre</name>
    <name type="common">Halobiforma haloterrestris</name>
    <dbReference type="NCBI Taxonomy" id="148448"/>
    <lineage>
        <taxon>Archaea</taxon>
        <taxon>Methanobacteriati</taxon>
        <taxon>Methanobacteriota</taxon>
        <taxon>Stenosarchaea group</taxon>
        <taxon>Halobacteria</taxon>
        <taxon>Halobacteriales</taxon>
        <taxon>Natrialbaceae</taxon>
        <taxon>Natronobacterium</taxon>
    </lineage>
</organism>